<comment type="caution">
    <text evidence="5">The sequence shown here is derived from an EMBL/GenBank/DDBJ whole genome shotgun (WGS) entry which is preliminary data.</text>
</comment>
<evidence type="ECO:0000259" key="4">
    <source>
        <dbReference type="Pfam" id="PF05368"/>
    </source>
</evidence>
<reference evidence="5 6" key="1">
    <citation type="submission" date="2015-04" db="EMBL/GenBank/DDBJ databases">
        <title>The draft genome sequence of Fusarium langsethiae, a T-2/HT-2 mycotoxin producer.</title>
        <authorList>
            <person name="Lysoe E."/>
            <person name="Divon H.H."/>
            <person name="Terzi V."/>
            <person name="Orru L."/>
            <person name="Lamontanara A."/>
            <person name="Kolseth A.-K."/>
            <person name="Frandsen R.J."/>
            <person name="Nielsen K."/>
            <person name="Thrane U."/>
        </authorList>
    </citation>
    <scope>NUCLEOTIDE SEQUENCE [LARGE SCALE GENOMIC DNA]</scope>
    <source>
        <strain evidence="5 6">Fl201059</strain>
    </source>
</reference>
<feature type="domain" description="NmrA-like" evidence="4">
    <location>
        <begin position="5"/>
        <end position="258"/>
    </location>
</feature>
<evidence type="ECO:0000256" key="2">
    <source>
        <dbReference type="ARBA" id="ARBA00022857"/>
    </source>
</evidence>
<name>A0A0N0DBX2_FUSLA</name>
<dbReference type="GO" id="GO:0016491">
    <property type="term" value="F:oxidoreductase activity"/>
    <property type="evidence" value="ECO:0007669"/>
    <property type="project" value="UniProtKB-KW"/>
</dbReference>
<dbReference type="Pfam" id="PF05368">
    <property type="entry name" value="NmrA"/>
    <property type="match status" value="1"/>
</dbReference>
<dbReference type="PANTHER" id="PTHR42748">
    <property type="entry name" value="NITROGEN METABOLITE REPRESSION PROTEIN NMRA FAMILY MEMBER"/>
    <property type="match status" value="1"/>
</dbReference>
<evidence type="ECO:0000313" key="6">
    <source>
        <dbReference type="Proteomes" id="UP000037904"/>
    </source>
</evidence>
<sequence>MYTPTVFVSGATGCQGGAVVRYLRSKGVTVHALARDPTSAKAGELESIGVKLTPGDYDNKAALEEAMKGCTSLFLNLMPDFTDLTAERRWATDIFLAAKAAGVRHAAYSSGFGADNPDSLTVLERGGFVDIVMRNKNAIEEQTRKAGFDYWTILRPGFFMANFVEPFVRMYPGLVEKGVWTTALKATTILPLTDTVTIGRFGGEAFLDPKRFHEKEITYADDWLDAETILSKLSIATTKELKAEYLSDEQIEEQKPINPFISGQLCTREMAKLATKEATEEWGIPLSTFDEFLQRKKVAIHETYWRFN</sequence>
<keyword evidence="6" id="KW-1185">Reference proteome</keyword>
<dbReference type="InterPro" id="IPR008030">
    <property type="entry name" value="NmrA-like"/>
</dbReference>
<dbReference type="AlphaFoldDB" id="A0A0N0DBX2"/>
<dbReference type="InterPro" id="IPR051164">
    <property type="entry name" value="NmrA-like_oxidored"/>
</dbReference>
<keyword evidence="3" id="KW-0560">Oxidoreductase</keyword>
<dbReference type="EMBL" id="JXCE01000430">
    <property type="protein sequence ID" value="KPA37351.1"/>
    <property type="molecule type" value="Genomic_DNA"/>
</dbReference>
<dbReference type="Proteomes" id="UP000037904">
    <property type="component" value="Unassembled WGS sequence"/>
</dbReference>
<protein>
    <submittedName>
        <fullName evidence="5">Nad dependent epimerase</fullName>
    </submittedName>
</protein>
<dbReference type="InterPro" id="IPR036291">
    <property type="entry name" value="NAD(P)-bd_dom_sf"/>
</dbReference>
<evidence type="ECO:0000313" key="5">
    <source>
        <dbReference type="EMBL" id="KPA37351.1"/>
    </source>
</evidence>
<dbReference type="OrthoDB" id="419598at2759"/>
<evidence type="ECO:0000256" key="1">
    <source>
        <dbReference type="ARBA" id="ARBA00006328"/>
    </source>
</evidence>
<gene>
    <name evidence="5" type="ORF">FLAG1_09838</name>
</gene>
<proteinExistence type="inferred from homology"/>
<comment type="similarity">
    <text evidence="1">Belongs to the NmrA-type oxidoreductase family.</text>
</comment>
<dbReference type="Gene3D" id="3.90.25.10">
    <property type="entry name" value="UDP-galactose 4-epimerase, domain 1"/>
    <property type="match status" value="1"/>
</dbReference>
<dbReference type="PANTHER" id="PTHR42748:SF30">
    <property type="entry name" value="NMRA-LIKE DOMAIN-CONTAINING PROTEIN"/>
    <property type="match status" value="1"/>
</dbReference>
<evidence type="ECO:0000256" key="3">
    <source>
        <dbReference type="ARBA" id="ARBA00023002"/>
    </source>
</evidence>
<dbReference type="SUPFAM" id="SSF51735">
    <property type="entry name" value="NAD(P)-binding Rossmann-fold domains"/>
    <property type="match status" value="1"/>
</dbReference>
<accession>A0A0N0DBX2</accession>
<keyword evidence="2" id="KW-0521">NADP</keyword>
<organism evidence="5 6">
    <name type="scientific">Fusarium langsethiae</name>
    <dbReference type="NCBI Taxonomy" id="179993"/>
    <lineage>
        <taxon>Eukaryota</taxon>
        <taxon>Fungi</taxon>
        <taxon>Dikarya</taxon>
        <taxon>Ascomycota</taxon>
        <taxon>Pezizomycotina</taxon>
        <taxon>Sordariomycetes</taxon>
        <taxon>Hypocreomycetidae</taxon>
        <taxon>Hypocreales</taxon>
        <taxon>Nectriaceae</taxon>
        <taxon>Fusarium</taxon>
    </lineage>
</organism>
<dbReference type="GO" id="GO:0005634">
    <property type="term" value="C:nucleus"/>
    <property type="evidence" value="ECO:0007669"/>
    <property type="project" value="TreeGrafter"/>
</dbReference>
<dbReference type="Gene3D" id="3.40.50.720">
    <property type="entry name" value="NAD(P)-binding Rossmann-like Domain"/>
    <property type="match status" value="1"/>
</dbReference>